<dbReference type="InterPro" id="IPR016032">
    <property type="entry name" value="Sig_transdc_resp-reg_C-effctor"/>
</dbReference>
<dbReference type="PANTHER" id="PTHR43214:SF41">
    <property type="entry name" value="NITRATE_NITRITE RESPONSE REGULATOR PROTEIN NARP"/>
    <property type="match status" value="1"/>
</dbReference>
<keyword evidence="1" id="KW-0597">Phosphoprotein</keyword>
<dbReference type="InterPro" id="IPR058245">
    <property type="entry name" value="NreC/VraR/RcsB-like_REC"/>
</dbReference>
<dbReference type="GO" id="GO:0000160">
    <property type="term" value="P:phosphorelay signal transduction system"/>
    <property type="evidence" value="ECO:0007669"/>
    <property type="project" value="InterPro"/>
</dbReference>
<keyword evidence="2" id="KW-0805">Transcription regulation</keyword>
<dbReference type="AlphaFoldDB" id="X1SAS3"/>
<feature type="domain" description="Response regulatory" evidence="5">
    <location>
        <begin position="1"/>
        <end position="93"/>
    </location>
</feature>
<dbReference type="InterPro" id="IPR001789">
    <property type="entry name" value="Sig_transdc_resp-reg_receiver"/>
</dbReference>
<dbReference type="CDD" id="cd17535">
    <property type="entry name" value="REC_NarL-like"/>
    <property type="match status" value="1"/>
</dbReference>
<dbReference type="Gene3D" id="3.40.50.2300">
    <property type="match status" value="1"/>
</dbReference>
<dbReference type="GO" id="GO:0006355">
    <property type="term" value="P:regulation of DNA-templated transcription"/>
    <property type="evidence" value="ECO:0007669"/>
    <property type="project" value="InterPro"/>
</dbReference>
<dbReference type="SMART" id="SM00448">
    <property type="entry name" value="REC"/>
    <property type="match status" value="1"/>
</dbReference>
<sequence length="181" mass="19316">IEVISDAANGHDAVGQAAQLCPDIAIVDIAMPGLNGIDVTRKILKVCPSTKVIILSMYSATEHILQALQAGALGYVLKESAGVEVISAIRAVHAGNRYLSSKILGSVIDDYLYQSGIVRAESPLSRLSLREREILQLVVEGKSSIEIAQILYISSLFAVGKNAFVPFSETSSNSSFEVQIV</sequence>
<evidence type="ECO:0000259" key="5">
    <source>
        <dbReference type="PROSITE" id="PS50110"/>
    </source>
</evidence>
<proteinExistence type="predicted"/>
<dbReference type="Pfam" id="PF00196">
    <property type="entry name" value="GerE"/>
    <property type="match status" value="1"/>
</dbReference>
<evidence type="ECO:0000256" key="4">
    <source>
        <dbReference type="ARBA" id="ARBA00023163"/>
    </source>
</evidence>
<gene>
    <name evidence="6" type="ORF">S12H4_36279</name>
</gene>
<evidence type="ECO:0000256" key="3">
    <source>
        <dbReference type="ARBA" id="ARBA00023125"/>
    </source>
</evidence>
<dbReference type="SUPFAM" id="SSF46894">
    <property type="entry name" value="C-terminal effector domain of the bipartite response regulators"/>
    <property type="match status" value="1"/>
</dbReference>
<keyword evidence="4" id="KW-0804">Transcription</keyword>
<evidence type="ECO:0000256" key="1">
    <source>
        <dbReference type="ARBA" id="ARBA00022553"/>
    </source>
</evidence>
<comment type="caution">
    <text evidence="6">The sequence shown here is derived from an EMBL/GenBank/DDBJ whole genome shotgun (WGS) entry which is preliminary data.</text>
</comment>
<dbReference type="PROSITE" id="PS50110">
    <property type="entry name" value="RESPONSE_REGULATORY"/>
    <property type="match status" value="1"/>
</dbReference>
<dbReference type="GO" id="GO:0003677">
    <property type="term" value="F:DNA binding"/>
    <property type="evidence" value="ECO:0007669"/>
    <property type="project" value="UniProtKB-KW"/>
</dbReference>
<dbReference type="SUPFAM" id="SSF52172">
    <property type="entry name" value="CheY-like"/>
    <property type="match status" value="1"/>
</dbReference>
<organism evidence="6">
    <name type="scientific">marine sediment metagenome</name>
    <dbReference type="NCBI Taxonomy" id="412755"/>
    <lineage>
        <taxon>unclassified sequences</taxon>
        <taxon>metagenomes</taxon>
        <taxon>ecological metagenomes</taxon>
    </lineage>
</organism>
<protein>
    <recommendedName>
        <fullName evidence="5">Response regulatory domain-containing protein</fullName>
    </recommendedName>
</protein>
<dbReference type="PANTHER" id="PTHR43214">
    <property type="entry name" value="TWO-COMPONENT RESPONSE REGULATOR"/>
    <property type="match status" value="1"/>
</dbReference>
<reference evidence="6" key="1">
    <citation type="journal article" date="2014" name="Front. Microbiol.">
        <title>High frequency of phylogenetically diverse reductive dehalogenase-homologous genes in deep subseafloor sedimentary metagenomes.</title>
        <authorList>
            <person name="Kawai M."/>
            <person name="Futagami T."/>
            <person name="Toyoda A."/>
            <person name="Takaki Y."/>
            <person name="Nishi S."/>
            <person name="Hori S."/>
            <person name="Arai W."/>
            <person name="Tsubouchi T."/>
            <person name="Morono Y."/>
            <person name="Uchiyama I."/>
            <person name="Ito T."/>
            <person name="Fujiyama A."/>
            <person name="Inagaki F."/>
            <person name="Takami H."/>
        </authorList>
    </citation>
    <scope>NUCLEOTIDE SEQUENCE</scope>
    <source>
        <strain evidence="6">Expedition CK06-06</strain>
    </source>
</reference>
<evidence type="ECO:0000256" key="2">
    <source>
        <dbReference type="ARBA" id="ARBA00023015"/>
    </source>
</evidence>
<dbReference type="InterPro" id="IPR039420">
    <property type="entry name" value="WalR-like"/>
</dbReference>
<dbReference type="InterPro" id="IPR000792">
    <property type="entry name" value="Tscrpt_reg_LuxR_C"/>
</dbReference>
<dbReference type="EMBL" id="BARW01021615">
    <property type="protein sequence ID" value="GAI90068.1"/>
    <property type="molecule type" value="Genomic_DNA"/>
</dbReference>
<dbReference type="Pfam" id="PF00072">
    <property type="entry name" value="Response_reg"/>
    <property type="match status" value="1"/>
</dbReference>
<evidence type="ECO:0000313" key="6">
    <source>
        <dbReference type="EMBL" id="GAI90068.1"/>
    </source>
</evidence>
<name>X1SAS3_9ZZZZ</name>
<dbReference type="PRINTS" id="PR00038">
    <property type="entry name" value="HTHLUXR"/>
</dbReference>
<feature type="non-terminal residue" evidence="6">
    <location>
        <position position="1"/>
    </location>
</feature>
<keyword evidence="3" id="KW-0238">DNA-binding</keyword>
<dbReference type="InterPro" id="IPR011006">
    <property type="entry name" value="CheY-like_superfamily"/>
</dbReference>
<accession>X1SAS3</accession>